<reference evidence="6" key="1">
    <citation type="submission" date="2019-11" db="EMBL/GenBank/DDBJ databases">
        <authorList>
            <person name="Feng L."/>
        </authorList>
    </citation>
    <scope>NUCLEOTIDE SEQUENCE</scope>
    <source>
        <strain evidence="6">BgluceraseaLFYP119</strain>
    </source>
</reference>
<protein>
    <submittedName>
        <fullName evidence="6">Multidrug resistance protein MdtN</fullName>
    </submittedName>
</protein>
<accession>A0A6N2TQR4</accession>
<dbReference type="RefSeq" id="WP_156353982.1">
    <property type="nucleotide sequence ID" value="NZ_CACRST010000014.1"/>
</dbReference>
<evidence type="ECO:0000259" key="5">
    <source>
        <dbReference type="Pfam" id="PF25990"/>
    </source>
</evidence>
<dbReference type="GO" id="GO:0030313">
    <property type="term" value="C:cell envelope"/>
    <property type="evidence" value="ECO:0007669"/>
    <property type="project" value="UniProtKB-SubCell"/>
</dbReference>
<organism evidence="6">
    <name type="scientific">Blautia glucerasea</name>
    <dbReference type="NCBI Taxonomy" id="536633"/>
    <lineage>
        <taxon>Bacteria</taxon>
        <taxon>Bacillati</taxon>
        <taxon>Bacillota</taxon>
        <taxon>Clostridia</taxon>
        <taxon>Lachnospirales</taxon>
        <taxon>Lachnospiraceae</taxon>
        <taxon>Blautia</taxon>
    </lineage>
</organism>
<name>A0A6N2TQR4_9FIRM</name>
<dbReference type="EMBL" id="CACRST010000014">
    <property type="protein sequence ID" value="VYT06381.1"/>
    <property type="molecule type" value="Genomic_DNA"/>
</dbReference>
<dbReference type="PANTHER" id="PTHR32347:SF14">
    <property type="entry name" value="EFFLUX SYSTEM COMPONENT YKNX-RELATED"/>
    <property type="match status" value="1"/>
</dbReference>
<evidence type="ECO:0000256" key="2">
    <source>
        <dbReference type="ARBA" id="ARBA00023054"/>
    </source>
</evidence>
<keyword evidence="2 3" id="KW-0175">Coiled coil</keyword>
<feature type="domain" description="YknX-like beta-barrel" evidence="5">
    <location>
        <begin position="237"/>
        <end position="328"/>
    </location>
</feature>
<evidence type="ECO:0000256" key="3">
    <source>
        <dbReference type="SAM" id="Coils"/>
    </source>
</evidence>
<gene>
    <name evidence="6" type="ORF">BGLFYP119_01659</name>
</gene>
<dbReference type="InterPro" id="IPR058636">
    <property type="entry name" value="Beta-barrel_YknX"/>
</dbReference>
<dbReference type="Gene3D" id="2.40.50.100">
    <property type="match status" value="1"/>
</dbReference>
<sequence>MKKRILVLLGILIIGGAGAGVCWKLGFFDRQEESKDMAYVTEISQLLGQVSGVTNRYAGVVEPRETVEVELENGRAVKEVKVKTGDEVKQGQLLFEYDLSSIQEDLAEAQLDFDRLVNEAASLKEQIATLEKEKKSAKKDDQLSYTIEIETNKMNLKKNEYSQKSKQAEITKLQNTMGNTEVRSSIDGVIQKIDTSKMTTEDGSTEDYTSDDFGYSDSGSGNGSNAFITILSTGAYRVKGTINEMNANSIIEGDPVIIRSRVDENQIWKGTMGSVDRDSANSQNNDASYMWGMTAAGDDSQTTSSTYPFYVNLESSEGMMLGQHVYIERDEGQEDKKEGLWLSEYYIVDADTNSPYVWAVDKDKRLEKRSVILGQYDEVLGEYEIADGLSKKDSIAYPSELLEEGMRTTNNAEEAIDMNPVEGSDTEILEDDMEDPGIIDDEAFPEDIEPYMEEDQAYEDEIYEDGNVVDAEMYDDGSMEDGMMIEGEEYMDDPGMAEAIPQDEVLVPEGEDMEVME</sequence>
<comment type="subcellular location">
    <subcellularLocation>
        <location evidence="1">Cell envelope</location>
    </subcellularLocation>
</comment>
<dbReference type="InterPro" id="IPR058639">
    <property type="entry name" value="BSH_YknX-like"/>
</dbReference>
<dbReference type="Pfam" id="PF25990">
    <property type="entry name" value="Beta-barrel_YknX"/>
    <property type="match status" value="1"/>
</dbReference>
<dbReference type="Pfam" id="PF25984">
    <property type="entry name" value="BSH_YknX"/>
    <property type="match status" value="1"/>
</dbReference>
<dbReference type="PANTHER" id="PTHR32347">
    <property type="entry name" value="EFFLUX SYSTEM COMPONENT YKNX-RELATED"/>
    <property type="match status" value="1"/>
</dbReference>
<dbReference type="Gene3D" id="1.10.287.470">
    <property type="entry name" value="Helix hairpin bin"/>
    <property type="match status" value="1"/>
</dbReference>
<evidence type="ECO:0000259" key="4">
    <source>
        <dbReference type="Pfam" id="PF25984"/>
    </source>
</evidence>
<feature type="domain" description="YknX-like barrel-sandwich hybrid" evidence="4">
    <location>
        <begin position="69"/>
        <end position="202"/>
    </location>
</feature>
<dbReference type="Gene3D" id="2.40.420.20">
    <property type="match status" value="1"/>
</dbReference>
<evidence type="ECO:0000313" key="6">
    <source>
        <dbReference type="EMBL" id="VYT06381.1"/>
    </source>
</evidence>
<proteinExistence type="predicted"/>
<dbReference type="SUPFAM" id="SSF111369">
    <property type="entry name" value="HlyD-like secretion proteins"/>
    <property type="match status" value="1"/>
</dbReference>
<dbReference type="InterPro" id="IPR050465">
    <property type="entry name" value="UPF0194_transport"/>
</dbReference>
<feature type="coiled-coil region" evidence="3">
    <location>
        <begin position="99"/>
        <end position="140"/>
    </location>
</feature>
<dbReference type="AlphaFoldDB" id="A0A6N2TQR4"/>
<evidence type="ECO:0000256" key="1">
    <source>
        <dbReference type="ARBA" id="ARBA00004196"/>
    </source>
</evidence>